<name>A0A0M6XMS3_9RHOB</name>
<dbReference type="EMBL" id="CXPG01000012">
    <property type="protein sequence ID" value="CTQ31962.1"/>
    <property type="molecule type" value="Genomic_DNA"/>
</dbReference>
<evidence type="ECO:0000256" key="1">
    <source>
        <dbReference type="SAM" id="MobiDB-lite"/>
    </source>
</evidence>
<dbReference type="Proteomes" id="UP000048908">
    <property type="component" value="Unassembled WGS sequence"/>
</dbReference>
<feature type="region of interest" description="Disordered" evidence="1">
    <location>
        <begin position="36"/>
        <end position="74"/>
    </location>
</feature>
<organism evidence="2 3">
    <name type="scientific">Jannaschia rubra</name>
    <dbReference type="NCBI Taxonomy" id="282197"/>
    <lineage>
        <taxon>Bacteria</taxon>
        <taxon>Pseudomonadati</taxon>
        <taxon>Pseudomonadota</taxon>
        <taxon>Alphaproteobacteria</taxon>
        <taxon>Rhodobacterales</taxon>
        <taxon>Roseobacteraceae</taxon>
        <taxon>Jannaschia</taxon>
    </lineage>
</organism>
<sequence length="74" mass="7736">MNTAPSAAISVVAVAGSPERNGGSSARKKIDSLGFSTLMSVPHQPTRTSDPVPRSARTARAPVWRSAPHAIQSR</sequence>
<proteinExistence type="predicted"/>
<evidence type="ECO:0000313" key="3">
    <source>
        <dbReference type="Proteomes" id="UP000048908"/>
    </source>
</evidence>
<evidence type="ECO:0000313" key="2">
    <source>
        <dbReference type="EMBL" id="CTQ31962.1"/>
    </source>
</evidence>
<accession>A0A0M6XMS3</accession>
<reference evidence="2 3" key="1">
    <citation type="submission" date="2015-07" db="EMBL/GenBank/DDBJ databases">
        <authorList>
            <person name="Noorani M."/>
        </authorList>
    </citation>
    <scope>NUCLEOTIDE SEQUENCE [LARGE SCALE GENOMIC DNA]</scope>
    <source>
        <strain evidence="2 3">CECT 5088</strain>
    </source>
</reference>
<dbReference type="AlphaFoldDB" id="A0A0M6XMS3"/>
<dbReference type="STRING" id="282197.SAMN04488517_104275"/>
<feature type="compositionally biased region" description="Polar residues" evidence="1">
    <location>
        <begin position="36"/>
        <end position="49"/>
    </location>
</feature>
<gene>
    <name evidence="2" type="ORF">JAN5088_00721</name>
</gene>
<keyword evidence="3" id="KW-1185">Reference proteome</keyword>
<protein>
    <submittedName>
        <fullName evidence="2">Uncharacterized protein</fullName>
    </submittedName>
</protein>